<reference evidence="1" key="1">
    <citation type="submission" date="2013-12" db="EMBL/GenBank/DDBJ databases">
        <title>The Genome Sequence of Aphanomyces invadans NJM9701.</title>
        <authorList>
            <consortium name="The Broad Institute Genomics Platform"/>
            <person name="Russ C."/>
            <person name="Tyler B."/>
            <person name="van West P."/>
            <person name="Dieguez-Uribeondo J."/>
            <person name="Young S.K."/>
            <person name="Zeng Q."/>
            <person name="Gargeya S."/>
            <person name="Fitzgerald M."/>
            <person name="Abouelleil A."/>
            <person name="Alvarado L."/>
            <person name="Chapman S.B."/>
            <person name="Gainer-Dewar J."/>
            <person name="Goldberg J."/>
            <person name="Griggs A."/>
            <person name="Gujja S."/>
            <person name="Hansen M."/>
            <person name="Howarth C."/>
            <person name="Imamovic A."/>
            <person name="Ireland A."/>
            <person name="Larimer J."/>
            <person name="McCowan C."/>
            <person name="Murphy C."/>
            <person name="Pearson M."/>
            <person name="Poon T.W."/>
            <person name="Priest M."/>
            <person name="Roberts A."/>
            <person name="Saif S."/>
            <person name="Shea T."/>
            <person name="Sykes S."/>
            <person name="Wortman J."/>
            <person name="Nusbaum C."/>
            <person name="Birren B."/>
        </authorList>
    </citation>
    <scope>NUCLEOTIDE SEQUENCE [LARGE SCALE GENOMIC DNA]</scope>
    <source>
        <strain evidence="1">NJM9701</strain>
    </source>
</reference>
<dbReference type="EMBL" id="KI914127">
    <property type="protein sequence ID" value="ETV90060.1"/>
    <property type="molecule type" value="Genomic_DNA"/>
</dbReference>
<proteinExistence type="predicted"/>
<sequence>MSSFGMVTLDTTCGPLTLRSLQAWIDETSTAMDFI</sequence>
<name>A0A024T7S2_9STRA</name>
<dbReference type="AlphaFoldDB" id="A0A024T7S2"/>
<dbReference type="RefSeq" id="XP_008881310.1">
    <property type="nucleotide sequence ID" value="XM_008883088.1"/>
</dbReference>
<dbReference type="OrthoDB" id="129090at2759"/>
<dbReference type="VEuPathDB" id="FungiDB:H310_15111"/>
<gene>
    <name evidence="1" type="ORF">H310_15111</name>
</gene>
<organism evidence="1">
    <name type="scientific">Aphanomyces invadans</name>
    <dbReference type="NCBI Taxonomy" id="157072"/>
    <lineage>
        <taxon>Eukaryota</taxon>
        <taxon>Sar</taxon>
        <taxon>Stramenopiles</taxon>
        <taxon>Oomycota</taxon>
        <taxon>Saprolegniomycetes</taxon>
        <taxon>Saprolegniales</taxon>
        <taxon>Verrucalvaceae</taxon>
        <taxon>Aphanomyces</taxon>
    </lineage>
</organism>
<accession>A0A024T7S2</accession>
<feature type="non-terminal residue" evidence="1">
    <location>
        <position position="35"/>
    </location>
</feature>
<dbReference type="GeneID" id="20092161"/>
<evidence type="ECO:0000313" key="1">
    <source>
        <dbReference type="EMBL" id="ETV90060.1"/>
    </source>
</evidence>
<protein>
    <submittedName>
        <fullName evidence="1">Uncharacterized protein</fullName>
    </submittedName>
</protein>